<keyword evidence="2" id="KW-0472">Membrane</keyword>
<protein>
    <submittedName>
        <fullName evidence="3">Uncharacterized protein</fullName>
    </submittedName>
</protein>
<accession>A0ABY9R1N8</accession>
<gene>
    <name evidence="3" type="ORF">KPS_000153</name>
</gene>
<feature type="compositionally biased region" description="Low complexity" evidence="1">
    <location>
        <begin position="81"/>
        <end position="104"/>
    </location>
</feature>
<keyword evidence="4" id="KW-1185">Reference proteome</keyword>
<reference evidence="3" key="1">
    <citation type="submission" date="2023-09" db="EMBL/GenBank/DDBJ databases">
        <authorList>
            <consortium name="CW5 consortium"/>
            <person name="Lu C.-W."/>
        </authorList>
    </citation>
    <scope>NUCLEOTIDE SEQUENCE</scope>
    <source>
        <strain evidence="3">KPS</strain>
    </source>
</reference>
<evidence type="ECO:0000256" key="1">
    <source>
        <dbReference type="SAM" id="MobiDB-lite"/>
    </source>
</evidence>
<dbReference type="EMBL" id="CP133659">
    <property type="protein sequence ID" value="WMW65660.1"/>
    <property type="molecule type" value="Genomic_DNA"/>
</dbReference>
<name>A0ABY9R1N8_9BACT</name>
<evidence type="ECO:0000313" key="3">
    <source>
        <dbReference type="EMBL" id="WMW65660.1"/>
    </source>
</evidence>
<keyword evidence="2" id="KW-0812">Transmembrane</keyword>
<evidence type="ECO:0000256" key="2">
    <source>
        <dbReference type="SAM" id="Phobius"/>
    </source>
</evidence>
<feature type="transmembrane region" description="Helical" evidence="2">
    <location>
        <begin position="29"/>
        <end position="50"/>
    </location>
</feature>
<keyword evidence="2" id="KW-1133">Transmembrane helix</keyword>
<dbReference type="RefSeq" id="WP_309541625.1">
    <property type="nucleotide sequence ID" value="NZ_CP133659.1"/>
</dbReference>
<feature type="region of interest" description="Disordered" evidence="1">
    <location>
        <begin position="72"/>
        <end position="104"/>
    </location>
</feature>
<evidence type="ECO:0000313" key="4">
    <source>
        <dbReference type="Proteomes" id="UP001180616"/>
    </source>
</evidence>
<sequence>MFDVTMAHAATAATVATDAGLGGLILEKAGQYVLIIAFFGSIIWFLRFLYGPKGIFRDPAWDRWNDQARREAELAARDADAQPQAASHAQQPAGAAAPSDGERR</sequence>
<organism evidence="3 4">
    <name type="scientific">Nitratidesulfovibrio liaohensis</name>
    <dbReference type="NCBI Taxonomy" id="2604158"/>
    <lineage>
        <taxon>Bacteria</taxon>
        <taxon>Pseudomonadati</taxon>
        <taxon>Thermodesulfobacteriota</taxon>
        <taxon>Desulfovibrionia</taxon>
        <taxon>Desulfovibrionales</taxon>
        <taxon>Desulfovibrionaceae</taxon>
        <taxon>Nitratidesulfovibrio</taxon>
    </lineage>
</organism>
<proteinExistence type="predicted"/>
<dbReference type="Proteomes" id="UP001180616">
    <property type="component" value="Chromosome"/>
</dbReference>